<gene>
    <name evidence="2" type="ORF">PR048_031366</name>
</gene>
<evidence type="ECO:0000313" key="2">
    <source>
        <dbReference type="EMBL" id="KAJ8867564.1"/>
    </source>
</evidence>
<name>A0ABQ9G525_9NEOP</name>
<keyword evidence="3" id="KW-1185">Reference proteome</keyword>
<feature type="compositionally biased region" description="Gly residues" evidence="1">
    <location>
        <begin position="122"/>
        <end position="133"/>
    </location>
</feature>
<feature type="region of interest" description="Disordered" evidence="1">
    <location>
        <begin position="157"/>
        <end position="202"/>
    </location>
</feature>
<sequence length="711" mass="77777">MRWKIKHWCNPRLKHRNDELRSRISRGIDGATSRPQEFPRRCKLSFYVDKISYSTQFVPETAIVGKMDLPGGGGGKRFSKANESKCGAALDGKRGAGVRCLRMIRQSGRRSGETRSRVQRLHGGGCGEGGKGGSLDIAGNPIPSGEIDWSCVKPPESEDRAARLTQPNHSSICRMSSEQSNRPATEAPREGGGGEERRKGMSREMAPNAVFDVLAMARGGSSGIGLGTTPRRLALVETRCYSPPQEATFHAVLYVLTIRKGRYETGENKMVTGNKMAEKGQGLNMVQSKMAAVTSSNMAESKMAYHATAPSPCRLTTSQPIGISTIRQVPELRLSNRSFPAGSLPDLSGSFLTMPLVGGFSRGSPPFPRPFIPALLHTHLASPSSALKASLLRAAPYASLHSNKSRITVGQGSWLFDSFAYWSLSCVFIGCCPTPCSYGIREVFPCKSAIGSEACKAGIINCDPIAKVTSLDVSLVPCRLHISSLCRNKKWKWTLASALSPEKMTRFRDDAGLRHLGHRRIIRRSRDDDAPRRRASGWRNYGTGELRRGGHSIHPPPCRFNELDSEMMTCNNAPVLQPSSSSKHSPPRPLTSYLCICDITRVSLWLATSVNPPPPSSSYEGTSVIYFGSLTAVAVMTSAGDRPNEMTITLQNTKEAKIPLILALAYFCSYLKRMFCDTQRYERDNNFLPTTNVGVLGSDVSTVRDVFYALD</sequence>
<comment type="caution">
    <text evidence="2">The sequence shown here is derived from an EMBL/GenBank/DDBJ whole genome shotgun (WGS) entry which is preliminary data.</text>
</comment>
<organism evidence="2 3">
    <name type="scientific">Dryococelus australis</name>
    <dbReference type="NCBI Taxonomy" id="614101"/>
    <lineage>
        <taxon>Eukaryota</taxon>
        <taxon>Metazoa</taxon>
        <taxon>Ecdysozoa</taxon>
        <taxon>Arthropoda</taxon>
        <taxon>Hexapoda</taxon>
        <taxon>Insecta</taxon>
        <taxon>Pterygota</taxon>
        <taxon>Neoptera</taxon>
        <taxon>Polyneoptera</taxon>
        <taxon>Phasmatodea</taxon>
        <taxon>Verophasmatodea</taxon>
        <taxon>Anareolatae</taxon>
        <taxon>Phasmatidae</taxon>
        <taxon>Eurycanthinae</taxon>
        <taxon>Dryococelus</taxon>
    </lineage>
</organism>
<dbReference type="EMBL" id="JARBHB010000015">
    <property type="protein sequence ID" value="KAJ8867564.1"/>
    <property type="molecule type" value="Genomic_DNA"/>
</dbReference>
<protein>
    <submittedName>
        <fullName evidence="2">Uncharacterized protein</fullName>
    </submittedName>
</protein>
<evidence type="ECO:0000256" key="1">
    <source>
        <dbReference type="SAM" id="MobiDB-lite"/>
    </source>
</evidence>
<feature type="compositionally biased region" description="Polar residues" evidence="1">
    <location>
        <begin position="165"/>
        <end position="183"/>
    </location>
</feature>
<feature type="region of interest" description="Disordered" evidence="1">
    <location>
        <begin position="107"/>
        <end position="134"/>
    </location>
</feature>
<evidence type="ECO:0000313" key="3">
    <source>
        <dbReference type="Proteomes" id="UP001159363"/>
    </source>
</evidence>
<feature type="compositionally biased region" description="Basic and acidic residues" evidence="1">
    <location>
        <begin position="187"/>
        <end position="202"/>
    </location>
</feature>
<reference evidence="2 3" key="1">
    <citation type="submission" date="2023-02" db="EMBL/GenBank/DDBJ databases">
        <title>LHISI_Scaffold_Assembly.</title>
        <authorList>
            <person name="Stuart O.P."/>
            <person name="Cleave R."/>
            <person name="Magrath M.J.L."/>
            <person name="Mikheyev A.S."/>
        </authorList>
    </citation>
    <scope>NUCLEOTIDE SEQUENCE [LARGE SCALE GENOMIC DNA]</scope>
    <source>
        <strain evidence="2">Daus_M_001</strain>
        <tissue evidence="2">Leg muscle</tissue>
    </source>
</reference>
<proteinExistence type="predicted"/>
<dbReference type="Proteomes" id="UP001159363">
    <property type="component" value="Chromosome 14"/>
</dbReference>
<accession>A0ABQ9G525</accession>